<dbReference type="InterPro" id="IPR036298">
    <property type="entry name" value="Chalcone_isomerase_sf"/>
</dbReference>
<reference evidence="3 4" key="1">
    <citation type="submission" date="2024-06" db="EMBL/GenBank/DDBJ databases">
        <title>A chromosome level genome sequence of Diviner's sage (Salvia divinorum).</title>
        <authorList>
            <person name="Ford S.A."/>
            <person name="Ro D.-K."/>
            <person name="Ness R.W."/>
            <person name="Phillips M.A."/>
        </authorList>
    </citation>
    <scope>NUCLEOTIDE SEQUENCE [LARGE SCALE GENOMIC DNA]</scope>
    <source>
        <strain evidence="3">SAF-2024a</strain>
        <tissue evidence="3">Leaf</tissue>
    </source>
</reference>
<organism evidence="3 4">
    <name type="scientific">Salvia divinorum</name>
    <name type="common">Maria pastora</name>
    <name type="synonym">Diviner's sage</name>
    <dbReference type="NCBI Taxonomy" id="28513"/>
    <lineage>
        <taxon>Eukaryota</taxon>
        <taxon>Viridiplantae</taxon>
        <taxon>Streptophyta</taxon>
        <taxon>Embryophyta</taxon>
        <taxon>Tracheophyta</taxon>
        <taxon>Spermatophyta</taxon>
        <taxon>Magnoliopsida</taxon>
        <taxon>eudicotyledons</taxon>
        <taxon>Gunneridae</taxon>
        <taxon>Pentapetalae</taxon>
        <taxon>asterids</taxon>
        <taxon>lamiids</taxon>
        <taxon>Lamiales</taxon>
        <taxon>Lamiaceae</taxon>
        <taxon>Nepetoideae</taxon>
        <taxon>Mentheae</taxon>
        <taxon>Salviinae</taxon>
        <taxon>Salvia</taxon>
        <taxon>Salvia subgen. Calosphace</taxon>
    </lineage>
</organism>
<evidence type="ECO:0000313" key="3">
    <source>
        <dbReference type="EMBL" id="KAL1539762.1"/>
    </source>
</evidence>
<comment type="similarity">
    <text evidence="1">Belongs to the chalcone isomerase family.</text>
</comment>
<evidence type="ECO:0000259" key="2">
    <source>
        <dbReference type="Pfam" id="PF16035"/>
    </source>
</evidence>
<gene>
    <name evidence="3" type="ORF">AAHA92_24207</name>
</gene>
<sequence>MVSFRFPFSLTPPPSNASPRHFSVAIAASAAALSIAGAAIAISQNPDSSLARTALDCLVSNRGRFFPVWGSLSLSGNSSPVAEPRTGASFPSVIRDSQRLLGIGLRRKAVLGLKNIDVYAFGVYADDNDVNKFLSEKYRDVSATELKGNDKLKEDLMECDVGMTIRLQIVYGRLSIRSVRSAFEESVGSRLHKFGGSDTKELLQRFTAQFKDEYKLPKGSIIDLSRERGYVLRTTIDGKEAGCIQSKLLCRSILDLYIGDEPFDRKAKEDVEVSLASLMGK</sequence>
<comment type="caution">
    <text evidence="3">The sequence shown here is derived from an EMBL/GenBank/DDBJ whole genome shotgun (WGS) entry which is preliminary data.</text>
</comment>
<proteinExistence type="inferred from homology"/>
<dbReference type="InterPro" id="IPR016089">
    <property type="entry name" value="Chalcone_isomerase_bundle_sf"/>
</dbReference>
<evidence type="ECO:0000256" key="1">
    <source>
        <dbReference type="ARBA" id="ARBA00007166"/>
    </source>
</evidence>
<dbReference type="PANTHER" id="PTHR47589:SF5">
    <property type="entry name" value="CHALCONE ISOMERASE DOMAIN-CONTAINING PROTEIN"/>
    <property type="match status" value="1"/>
</dbReference>
<dbReference type="PANTHER" id="PTHR47589">
    <property type="entry name" value="FATTY-ACID-BINDING PROTEIN 1"/>
    <property type="match status" value="1"/>
</dbReference>
<dbReference type="InterPro" id="IPR016087">
    <property type="entry name" value="Chalcone_isomerase"/>
</dbReference>
<dbReference type="Gene3D" id="3.50.70.10">
    <property type="match status" value="1"/>
</dbReference>
<dbReference type="InterPro" id="IPR044228">
    <property type="entry name" value="FAP1"/>
</dbReference>
<evidence type="ECO:0000313" key="4">
    <source>
        <dbReference type="Proteomes" id="UP001567538"/>
    </source>
</evidence>
<feature type="domain" description="Chalcone isomerase" evidence="2">
    <location>
        <begin position="99"/>
        <end position="271"/>
    </location>
</feature>
<protein>
    <submittedName>
        <fullName evidence="3">Fatty-acid-binding protein 1</fullName>
    </submittedName>
</protein>
<dbReference type="AlphaFoldDB" id="A0ABD1G7E5"/>
<accession>A0ABD1G7E5</accession>
<dbReference type="InterPro" id="IPR016088">
    <property type="entry name" value="Chalcone_isomerase_3-sand"/>
</dbReference>
<dbReference type="Pfam" id="PF16035">
    <property type="entry name" value="Chalcone_2"/>
    <property type="match status" value="1"/>
</dbReference>
<dbReference type="EMBL" id="JBEAFC010000009">
    <property type="protein sequence ID" value="KAL1539762.1"/>
    <property type="molecule type" value="Genomic_DNA"/>
</dbReference>
<dbReference type="Proteomes" id="UP001567538">
    <property type="component" value="Unassembled WGS sequence"/>
</dbReference>
<name>A0ABD1G7E5_SALDI</name>
<dbReference type="Gene3D" id="1.10.890.20">
    <property type="match status" value="1"/>
</dbReference>
<dbReference type="SUPFAM" id="SSF54626">
    <property type="entry name" value="Chalcone isomerase"/>
    <property type="match status" value="1"/>
</dbReference>
<keyword evidence="4" id="KW-1185">Reference proteome</keyword>